<dbReference type="Pfam" id="PF00487">
    <property type="entry name" value="FA_desaturase"/>
    <property type="match status" value="1"/>
</dbReference>
<dbReference type="InterPro" id="IPR005804">
    <property type="entry name" value="FA_desaturase_dom"/>
</dbReference>
<sequence>MTSRNYDWTDWLSNLFMGGMQFQTKHHLFPQIPFYG</sequence>
<accession>A0A8S1QRW8</accession>
<organism evidence="2 3">
    <name type="scientific">Paramecium sonneborni</name>
    <dbReference type="NCBI Taxonomy" id="65129"/>
    <lineage>
        <taxon>Eukaryota</taxon>
        <taxon>Sar</taxon>
        <taxon>Alveolata</taxon>
        <taxon>Ciliophora</taxon>
        <taxon>Intramacronucleata</taxon>
        <taxon>Oligohymenophorea</taxon>
        <taxon>Peniculida</taxon>
        <taxon>Parameciidae</taxon>
        <taxon>Paramecium</taxon>
    </lineage>
</organism>
<dbReference type="GO" id="GO:0006629">
    <property type="term" value="P:lipid metabolic process"/>
    <property type="evidence" value="ECO:0007669"/>
    <property type="project" value="InterPro"/>
</dbReference>
<comment type="caution">
    <text evidence="2">The sequence shown here is derived from an EMBL/GenBank/DDBJ whole genome shotgun (WGS) entry which is preliminary data.</text>
</comment>
<feature type="domain" description="Fatty acid desaturase" evidence="1">
    <location>
        <begin position="2"/>
        <end position="35"/>
    </location>
</feature>
<gene>
    <name evidence="2" type="ORF">PSON_ATCC_30995.1.T1140135</name>
</gene>
<dbReference type="Proteomes" id="UP000692954">
    <property type="component" value="Unassembled WGS sequence"/>
</dbReference>
<keyword evidence="3" id="KW-1185">Reference proteome</keyword>
<protein>
    <recommendedName>
        <fullName evidence="1">Fatty acid desaturase domain-containing protein</fullName>
    </recommendedName>
</protein>
<dbReference type="AlphaFoldDB" id="A0A8S1QRW8"/>
<evidence type="ECO:0000313" key="2">
    <source>
        <dbReference type="EMBL" id="CAD8117645.1"/>
    </source>
</evidence>
<name>A0A8S1QRW8_9CILI</name>
<reference evidence="2" key="1">
    <citation type="submission" date="2021-01" db="EMBL/GenBank/DDBJ databases">
        <authorList>
            <consortium name="Genoscope - CEA"/>
            <person name="William W."/>
        </authorList>
    </citation>
    <scope>NUCLEOTIDE SEQUENCE</scope>
</reference>
<dbReference type="EMBL" id="CAJJDN010000114">
    <property type="protein sequence ID" value="CAD8117645.1"/>
    <property type="molecule type" value="Genomic_DNA"/>
</dbReference>
<evidence type="ECO:0000313" key="3">
    <source>
        <dbReference type="Proteomes" id="UP000692954"/>
    </source>
</evidence>
<evidence type="ECO:0000259" key="1">
    <source>
        <dbReference type="Pfam" id="PF00487"/>
    </source>
</evidence>
<proteinExistence type="predicted"/>
<dbReference type="OrthoDB" id="260091at2759"/>